<keyword evidence="1" id="KW-0378">Hydrolase</keyword>
<reference evidence="3 4" key="1">
    <citation type="submission" date="2022-05" db="EMBL/GenBank/DDBJ databases">
        <authorList>
            <consortium name="Genoscope - CEA"/>
            <person name="William W."/>
        </authorList>
    </citation>
    <scope>NUCLEOTIDE SEQUENCE [LARGE SCALE GENOMIC DNA]</scope>
</reference>
<evidence type="ECO:0000313" key="3">
    <source>
        <dbReference type="EMBL" id="CAH3018996.1"/>
    </source>
</evidence>
<feature type="active site" evidence="1">
    <location>
        <position position="199"/>
    </location>
</feature>
<dbReference type="Proteomes" id="UP001159427">
    <property type="component" value="Unassembled WGS sequence"/>
</dbReference>
<protein>
    <recommendedName>
        <fullName evidence="1">Mitochondrial genome maintenance exonuclease 1</fullName>
        <ecNumber evidence="1">3.1.-.-</ecNumber>
    </recommendedName>
</protein>
<feature type="active site" evidence="1">
    <location>
        <position position="214"/>
    </location>
</feature>
<comment type="function">
    <text evidence="1">Metal-dependent single-stranded DNA (ssDNA) exonuclease involved in mitochondrial genome maintenance.</text>
</comment>
<sequence length="392" mass="44502">MLIKRTSGCPRKLICSHRCGFRFKRTRSKKKSNPSQDVQDIDITESEIYCPFINHTKTVNHDVLSSLSISPLSIHLGSKNVKDGGRIYLDKFCSVTSILSQTKPPSEFFALKNWAKSQVSELGKEKFKEKKKSISRRGTLFHHDVQQFFKHKETPIIVEGEANAGYWKSISHVLPDISNVVAIESGVVHPLLGYAGTLDLIAEYKGTLSVIDWKTSVKHKTNLKDCYSYPQQVAAYAGAVNYDSNYPFQVCEGVIVIAYENGDPVHVHHLTQEICEAYWLEWLMRLQQYKNKFPEHFIHEAVSKVNEAEQELRHVPTVGSVATSLGAKSLKSIGVPVESLGTVVKDEDVIEEEKELSSKETFDDSLSSRIVDTWKQIWKNVFDRIRSRRKDS</sequence>
<keyword evidence="1" id="KW-0540">Nuclease</keyword>
<feature type="domain" description="PD-(D/E)XK endonuclease-like" evidence="2">
    <location>
        <begin position="178"/>
        <end position="245"/>
    </location>
</feature>
<evidence type="ECO:0000259" key="2">
    <source>
        <dbReference type="Pfam" id="PF12705"/>
    </source>
</evidence>
<dbReference type="PANTHER" id="PTHR31340:SF3">
    <property type="entry name" value="MITOCHONDRIAL GENOME MAINTENANCE EXONUCLEASE 1"/>
    <property type="match status" value="1"/>
</dbReference>
<evidence type="ECO:0000313" key="4">
    <source>
        <dbReference type="Proteomes" id="UP001159427"/>
    </source>
</evidence>
<comment type="caution">
    <text evidence="3">The sequence shown here is derived from an EMBL/GenBank/DDBJ whole genome shotgun (WGS) entry which is preliminary data.</text>
</comment>
<keyword evidence="4" id="KW-1185">Reference proteome</keyword>
<evidence type="ECO:0000256" key="1">
    <source>
        <dbReference type="HAMAP-Rule" id="MF_03030"/>
    </source>
</evidence>
<proteinExistence type="inferred from homology"/>
<dbReference type="EMBL" id="CALNXI010000102">
    <property type="protein sequence ID" value="CAH3018996.1"/>
    <property type="molecule type" value="Genomic_DNA"/>
</dbReference>
<comment type="similarity">
    <text evidence="1">Belongs to the MGME1 family.</text>
</comment>
<feature type="active site" evidence="1">
    <location>
        <position position="212"/>
    </location>
</feature>
<keyword evidence="1" id="KW-0269">Exonuclease</keyword>
<keyword evidence="1" id="KW-0496">Mitochondrion</keyword>
<comment type="subcellular location">
    <subcellularLocation>
        <location evidence="1">Mitochondrion</location>
    </subcellularLocation>
</comment>
<dbReference type="Pfam" id="PF12705">
    <property type="entry name" value="PDDEXK_1"/>
    <property type="match status" value="1"/>
</dbReference>
<accession>A0ABN8LR65</accession>
<dbReference type="Gene3D" id="3.90.320.10">
    <property type="match status" value="1"/>
</dbReference>
<dbReference type="PANTHER" id="PTHR31340">
    <property type="entry name" value="MITOCHONDRIAL GENOME MAINTENANCE EXONUCLEASE 1"/>
    <property type="match status" value="1"/>
</dbReference>
<dbReference type="InterPro" id="IPR038726">
    <property type="entry name" value="PDDEXK_AddAB-type"/>
</dbReference>
<gene>
    <name evidence="3" type="ORF">PEVE_00000527</name>
</gene>
<dbReference type="EC" id="3.1.-.-" evidence="1"/>
<dbReference type="HAMAP" id="MF_03030">
    <property type="entry name" value="MGME1"/>
    <property type="match status" value="1"/>
</dbReference>
<organism evidence="3 4">
    <name type="scientific">Porites evermanni</name>
    <dbReference type="NCBI Taxonomy" id="104178"/>
    <lineage>
        <taxon>Eukaryota</taxon>
        <taxon>Metazoa</taxon>
        <taxon>Cnidaria</taxon>
        <taxon>Anthozoa</taxon>
        <taxon>Hexacorallia</taxon>
        <taxon>Scleractinia</taxon>
        <taxon>Fungiina</taxon>
        <taxon>Poritidae</taxon>
        <taxon>Porites</taxon>
    </lineage>
</organism>
<dbReference type="InterPro" id="IPR011604">
    <property type="entry name" value="PDDEXK-like_dom_sf"/>
</dbReference>
<name>A0ABN8LR65_9CNID</name>